<dbReference type="InterPro" id="IPR000683">
    <property type="entry name" value="Gfo/Idh/MocA-like_OxRdtase_N"/>
</dbReference>
<accession>A0A1C3E5T3</accession>
<dbReference type="Gene3D" id="3.30.360.10">
    <property type="entry name" value="Dihydrodipicolinate Reductase, domain 2"/>
    <property type="match status" value="1"/>
</dbReference>
<dbReference type="Proteomes" id="UP000094828">
    <property type="component" value="Unassembled WGS sequence"/>
</dbReference>
<dbReference type="EMBL" id="LYDR01000152">
    <property type="protein sequence ID" value="ODA28611.1"/>
    <property type="molecule type" value="Genomic_DNA"/>
</dbReference>
<feature type="domain" description="Gfo/Idh/MocA-like oxidoreductase N-terminal" evidence="1">
    <location>
        <begin position="100"/>
        <end position="173"/>
    </location>
</feature>
<gene>
    <name evidence="3" type="ORF">A6X21_13060</name>
</gene>
<dbReference type="GO" id="GO:0000166">
    <property type="term" value="F:nucleotide binding"/>
    <property type="evidence" value="ECO:0007669"/>
    <property type="project" value="InterPro"/>
</dbReference>
<dbReference type="PROSITE" id="PS51318">
    <property type="entry name" value="TAT"/>
    <property type="match status" value="1"/>
</dbReference>
<evidence type="ECO:0000313" key="3">
    <source>
        <dbReference type="EMBL" id="ODA28611.1"/>
    </source>
</evidence>
<sequence>MTQRSVQKTGVDRRDFLKTTAALAGATMPYWAMTNSVRAMQSPNERPVLGCIGTGDRWYQIVGGALRYSDGAAVCDVDKSHVGKGREKVLEIHGKRNLTRDVDAYEDYRKILDRKDIDVVTIVTPDHWHSKIAIEAMQAGKDVYCEKPLTLTIQEGKQIVKVLKETKRVFQVGTQQRSEMGLNFLKAVAMIRDGRIGKVQKITCDIGGAPASGEIPAVPTPADINWDMWLGQAPMVDFRFKQTGSKWGNSRCHYEFRWWYEYSGGKMTDWGAHHVDIASWAIEMDSSGPTSVEGISATHPCEMKDGWPQQVDRYNAATEFNVKVMCPNDVEMHIVSKSKDGNGILFEGTEGRFHVSRGAMKGKPVEDLKDNPITEEALVKIYKGKVPGNHMGNFFECIKDRTDPISDVYSHHRAMTVCHLANIAIRTGKKIEWDSQSETITNDPALNQWLSREQRKGYEINVSV</sequence>
<comment type="caution">
    <text evidence="3">The sequence shown here is derived from an EMBL/GenBank/DDBJ whole genome shotgun (WGS) entry which is preliminary data.</text>
</comment>
<dbReference type="InterPro" id="IPR019546">
    <property type="entry name" value="TAT_signal_bac_arc"/>
</dbReference>
<dbReference type="InterPro" id="IPR050463">
    <property type="entry name" value="Gfo/Idh/MocA_oxidrdct_glycsds"/>
</dbReference>
<dbReference type="SUPFAM" id="SSF55347">
    <property type="entry name" value="Glyceraldehyde-3-phosphate dehydrogenase-like, C-terminal domain"/>
    <property type="match status" value="1"/>
</dbReference>
<dbReference type="Gene3D" id="3.40.50.720">
    <property type="entry name" value="NAD(P)-binding Rossmann-like Domain"/>
    <property type="match status" value="1"/>
</dbReference>
<reference evidence="3 4" key="1">
    <citation type="submission" date="2016-05" db="EMBL/GenBank/DDBJ databases">
        <title>Genomic and physiological characterization of Planctopirus sp. isolated from fresh water lake.</title>
        <authorList>
            <person name="Subhash Y."/>
            <person name="Ramana C."/>
        </authorList>
    </citation>
    <scope>NUCLEOTIDE SEQUENCE [LARGE SCALE GENOMIC DNA]</scope>
    <source>
        <strain evidence="3 4">JC280</strain>
    </source>
</reference>
<dbReference type="RefSeq" id="WP_068852018.1">
    <property type="nucleotide sequence ID" value="NZ_LYDR01000152.1"/>
</dbReference>
<dbReference type="STRING" id="1841610.A6X21_13060"/>
<dbReference type="InterPro" id="IPR036291">
    <property type="entry name" value="NAD(P)-bd_dom_sf"/>
</dbReference>
<dbReference type="PANTHER" id="PTHR43818:SF5">
    <property type="entry name" value="OXIDOREDUCTASE FAMILY PROTEIN"/>
    <property type="match status" value="1"/>
</dbReference>
<dbReference type="OrthoDB" id="9788246at2"/>
<dbReference type="InterPro" id="IPR006311">
    <property type="entry name" value="TAT_signal"/>
</dbReference>
<dbReference type="Pfam" id="PF19051">
    <property type="entry name" value="GFO_IDH_MocA_C2"/>
    <property type="match status" value="1"/>
</dbReference>
<dbReference type="PANTHER" id="PTHR43818">
    <property type="entry name" value="BCDNA.GH03377"/>
    <property type="match status" value="1"/>
</dbReference>
<dbReference type="AlphaFoldDB" id="A0A1C3E5T3"/>
<evidence type="ECO:0000259" key="2">
    <source>
        <dbReference type="Pfam" id="PF19051"/>
    </source>
</evidence>
<evidence type="ECO:0000259" key="1">
    <source>
        <dbReference type="Pfam" id="PF01408"/>
    </source>
</evidence>
<keyword evidence="4" id="KW-1185">Reference proteome</keyword>
<dbReference type="NCBIfam" id="TIGR01409">
    <property type="entry name" value="TAT_signal_seq"/>
    <property type="match status" value="1"/>
</dbReference>
<feature type="domain" description="Gfo/Idh/MocA-like oxidoreductase bacterial type C-terminal" evidence="2">
    <location>
        <begin position="215"/>
        <end position="459"/>
    </location>
</feature>
<dbReference type="Pfam" id="PF01408">
    <property type="entry name" value="GFO_IDH_MocA"/>
    <property type="match status" value="1"/>
</dbReference>
<name>A0A1C3E5T3_9PLAN</name>
<protein>
    <submittedName>
        <fullName evidence="3">Oxidoreductase</fullName>
    </submittedName>
</protein>
<dbReference type="InterPro" id="IPR043906">
    <property type="entry name" value="Gfo/Idh/MocA_OxRdtase_bact_C"/>
</dbReference>
<proteinExistence type="predicted"/>
<dbReference type="SUPFAM" id="SSF51735">
    <property type="entry name" value="NAD(P)-binding Rossmann-fold domains"/>
    <property type="match status" value="1"/>
</dbReference>
<organism evidence="3 4">
    <name type="scientific">Planctopirus hydrillae</name>
    <dbReference type="NCBI Taxonomy" id="1841610"/>
    <lineage>
        <taxon>Bacteria</taxon>
        <taxon>Pseudomonadati</taxon>
        <taxon>Planctomycetota</taxon>
        <taxon>Planctomycetia</taxon>
        <taxon>Planctomycetales</taxon>
        <taxon>Planctomycetaceae</taxon>
        <taxon>Planctopirus</taxon>
    </lineage>
</organism>
<evidence type="ECO:0000313" key="4">
    <source>
        <dbReference type="Proteomes" id="UP000094828"/>
    </source>
</evidence>